<name>A0AAV5SWR7_9BILA</name>
<evidence type="ECO:0008006" key="5">
    <source>
        <dbReference type="Google" id="ProtNLM"/>
    </source>
</evidence>
<dbReference type="Proteomes" id="UP001432027">
    <property type="component" value="Unassembled WGS sequence"/>
</dbReference>
<sequence length="531" mass="61501">GRGGGGRGGFDGRGGGKKRDWRESGSNVHLEGEDWSAPKEKNYKEPTNEEKRVPVLDQDFCNRTHEYTAFDSRFVKAMLGNVKVLTIGDSLMRGLYKDLITWIQSDHLSTDNELKARAETNFKGDRQIDISLLSDDKVFRQAREYQTDTHLIQFLFTTRIMKDDMELLIQQMLGEDGYPDVILINSMIWDLTRYFKVATDMSYSDSAYQKKIDIECIQKYLDRTSMFLRRLRAILPPHTMVVWVCFPHCRPSLPPSEGRRGRGIQNTPLAKERNHFIRSVMIDGNFRIAQVVKSAGYDVLDLGFYMRNHAFYHYQKEDGMHWLPAGVRLMSQLLIQFLAKSWGIDTSQYFRRLEEKQSRRAVCAAKDQLQNYEFYTKDLPRISDDIAELAFENLSLSKKYTFNNVVEKGRTIAPFVQPTIRSIKRVTEYNPYGPRGGGDCSRFKEKYQLAPHISRSKAHDVDDLVPHSHCSFMSIDRSCARYSIDYLSNPCTGNGTSCHCQDYSRRLARRRTNLTRYPFSFIVNIFILCNN</sequence>
<reference evidence="3" key="1">
    <citation type="submission" date="2023-10" db="EMBL/GenBank/DDBJ databases">
        <title>Genome assembly of Pristionchus species.</title>
        <authorList>
            <person name="Yoshida K."/>
            <person name="Sommer R.J."/>
        </authorList>
    </citation>
    <scope>NUCLEOTIDE SEQUENCE</scope>
    <source>
        <strain evidence="3">RS0144</strain>
    </source>
</reference>
<feature type="compositionally biased region" description="Gly residues" evidence="2">
    <location>
        <begin position="1"/>
        <end position="13"/>
    </location>
</feature>
<dbReference type="EMBL" id="BTSX01000002">
    <property type="protein sequence ID" value="GMS84699.1"/>
    <property type="molecule type" value="Genomic_DNA"/>
</dbReference>
<comment type="similarity">
    <text evidence="1">Belongs to the PC-esterase family.</text>
</comment>
<proteinExistence type="inferred from homology"/>
<accession>A0AAV5SWR7</accession>
<dbReference type="PANTHER" id="PTHR14469:SF0">
    <property type="entry name" value="FAMILY WITH SEQUENCE SIMILARITY 113"/>
    <property type="match status" value="1"/>
</dbReference>
<keyword evidence="4" id="KW-1185">Reference proteome</keyword>
<organism evidence="3 4">
    <name type="scientific">Pristionchus entomophagus</name>
    <dbReference type="NCBI Taxonomy" id="358040"/>
    <lineage>
        <taxon>Eukaryota</taxon>
        <taxon>Metazoa</taxon>
        <taxon>Ecdysozoa</taxon>
        <taxon>Nematoda</taxon>
        <taxon>Chromadorea</taxon>
        <taxon>Rhabditida</taxon>
        <taxon>Rhabditina</taxon>
        <taxon>Diplogasteromorpha</taxon>
        <taxon>Diplogasteroidea</taxon>
        <taxon>Neodiplogasteridae</taxon>
        <taxon>Pristionchus</taxon>
    </lineage>
</organism>
<evidence type="ECO:0000313" key="4">
    <source>
        <dbReference type="Proteomes" id="UP001432027"/>
    </source>
</evidence>
<feature type="compositionally biased region" description="Basic and acidic residues" evidence="2">
    <location>
        <begin position="30"/>
        <end position="50"/>
    </location>
</feature>
<feature type="region of interest" description="Disordered" evidence="2">
    <location>
        <begin position="1"/>
        <end position="50"/>
    </location>
</feature>
<gene>
    <name evidence="3" type="ORF">PENTCL1PPCAC_6874</name>
</gene>
<dbReference type="PANTHER" id="PTHR14469">
    <property type="entry name" value="SARCOMA ANTIGEN NY-SAR-23"/>
    <property type="match status" value="1"/>
</dbReference>
<dbReference type="InterPro" id="IPR036514">
    <property type="entry name" value="SGNH_hydro_sf"/>
</dbReference>
<evidence type="ECO:0000256" key="1">
    <source>
        <dbReference type="ARBA" id="ARBA00037957"/>
    </source>
</evidence>
<dbReference type="Gene3D" id="3.40.50.1110">
    <property type="entry name" value="SGNH hydrolase"/>
    <property type="match status" value="1"/>
</dbReference>
<dbReference type="AlphaFoldDB" id="A0AAV5SWR7"/>
<feature type="non-terminal residue" evidence="3">
    <location>
        <position position="1"/>
    </location>
</feature>
<evidence type="ECO:0000313" key="3">
    <source>
        <dbReference type="EMBL" id="GMS84699.1"/>
    </source>
</evidence>
<comment type="caution">
    <text evidence="3">The sequence shown here is derived from an EMBL/GenBank/DDBJ whole genome shotgun (WGS) entry which is preliminary data.</text>
</comment>
<protein>
    <recommendedName>
        <fullName evidence="5">SGNH domain-containing protein</fullName>
    </recommendedName>
</protein>
<evidence type="ECO:0000256" key="2">
    <source>
        <dbReference type="SAM" id="MobiDB-lite"/>
    </source>
</evidence>
<dbReference type="SUPFAM" id="SSF52266">
    <property type="entry name" value="SGNH hydrolase"/>
    <property type="match status" value="1"/>
</dbReference>